<feature type="compositionally biased region" description="Polar residues" evidence="1">
    <location>
        <begin position="72"/>
        <end position="85"/>
    </location>
</feature>
<reference evidence="2 3" key="1">
    <citation type="submission" date="2020-02" db="EMBL/GenBank/DDBJ databases">
        <title>Comparative genomics of the hypocrealean fungal genus Beauvera.</title>
        <authorList>
            <person name="Showalter D.N."/>
            <person name="Bushley K.E."/>
            <person name="Rehner S.A."/>
        </authorList>
    </citation>
    <scope>NUCLEOTIDE SEQUENCE [LARGE SCALE GENOMIC DNA]</scope>
    <source>
        <strain evidence="2 3">ARSEF4384</strain>
    </source>
</reference>
<evidence type="ECO:0000313" key="3">
    <source>
        <dbReference type="Proteomes" id="UP001397290"/>
    </source>
</evidence>
<feature type="region of interest" description="Disordered" evidence="1">
    <location>
        <begin position="132"/>
        <end position="166"/>
    </location>
</feature>
<feature type="compositionally biased region" description="Low complexity" evidence="1">
    <location>
        <begin position="147"/>
        <end position="162"/>
    </location>
</feature>
<evidence type="ECO:0000256" key="1">
    <source>
        <dbReference type="SAM" id="MobiDB-lite"/>
    </source>
</evidence>
<comment type="caution">
    <text evidence="2">The sequence shown here is derived from an EMBL/GenBank/DDBJ whole genome shotgun (WGS) entry which is preliminary data.</text>
</comment>
<dbReference type="Proteomes" id="UP001397290">
    <property type="component" value="Unassembled WGS sequence"/>
</dbReference>
<keyword evidence="3" id="KW-1185">Reference proteome</keyword>
<dbReference type="EMBL" id="JAAHCF010000222">
    <property type="protein sequence ID" value="KAK8146258.1"/>
    <property type="molecule type" value="Genomic_DNA"/>
</dbReference>
<feature type="compositionally biased region" description="Basic and acidic residues" evidence="1">
    <location>
        <begin position="1"/>
        <end position="10"/>
    </location>
</feature>
<evidence type="ECO:0000313" key="2">
    <source>
        <dbReference type="EMBL" id="KAK8146258.1"/>
    </source>
</evidence>
<gene>
    <name evidence="2" type="ORF">G3M48_003384</name>
</gene>
<feature type="compositionally biased region" description="Basic residues" evidence="1">
    <location>
        <begin position="11"/>
        <end position="20"/>
    </location>
</feature>
<feature type="region of interest" description="Disordered" evidence="1">
    <location>
        <begin position="64"/>
        <end position="85"/>
    </location>
</feature>
<organism evidence="2 3">
    <name type="scientific">Beauveria asiatica</name>
    <dbReference type="NCBI Taxonomy" id="1069075"/>
    <lineage>
        <taxon>Eukaryota</taxon>
        <taxon>Fungi</taxon>
        <taxon>Dikarya</taxon>
        <taxon>Ascomycota</taxon>
        <taxon>Pezizomycotina</taxon>
        <taxon>Sordariomycetes</taxon>
        <taxon>Hypocreomycetidae</taxon>
        <taxon>Hypocreales</taxon>
        <taxon>Cordycipitaceae</taxon>
        <taxon>Beauveria</taxon>
    </lineage>
</organism>
<accession>A0AAW0RVD0</accession>
<feature type="region of interest" description="Disordered" evidence="1">
    <location>
        <begin position="1"/>
        <end position="30"/>
    </location>
</feature>
<proteinExistence type="predicted"/>
<dbReference type="Gene3D" id="1.10.530.10">
    <property type="match status" value="1"/>
</dbReference>
<dbReference type="AlphaFoldDB" id="A0AAW0RVD0"/>
<evidence type="ECO:0008006" key="4">
    <source>
        <dbReference type="Google" id="ProtNLM"/>
    </source>
</evidence>
<dbReference type="InterPro" id="IPR023346">
    <property type="entry name" value="Lysozyme-like_dom_sf"/>
</dbReference>
<dbReference type="SUPFAM" id="SSF53955">
    <property type="entry name" value="Lysozyme-like"/>
    <property type="match status" value="1"/>
</dbReference>
<feature type="compositionally biased region" description="Polar residues" evidence="1">
    <location>
        <begin position="132"/>
        <end position="146"/>
    </location>
</feature>
<protein>
    <recommendedName>
        <fullName evidence="4">Transglycosylase SLT domain-containing protein</fullName>
    </recommendedName>
</protein>
<sequence>MVSKIRNDGRHSKHKDHLKHNAGTASEEAARRRVLDSLRRRRSIFLQKGAQVSIEGCSGLLRRPAQDRAPANSGQEQADSLGTASSVPSVPLPYAHDSLGVNLANWFVMGTSCVCSGTECSIILTTNSNTKASALPSSQQDPGSSAPSKTSSLSGSQPSSDPEQGGYYVRTFLGNGSYGWPELAQWTNFESIMEVKSAIEKVANSSGVDERFILAVALQESGCCVRASTTNNGVNNPGIMQSHNGNHSYGVTGTASGYGLKQILGSSGSDVSRYYKAARIYNSGSIASSGLLEDGGATHCYASDIANRLIGWSRGPTRCKIS</sequence>
<name>A0AAW0RVD0_9HYPO</name>